<dbReference type="InterPro" id="IPR036890">
    <property type="entry name" value="HATPase_C_sf"/>
</dbReference>
<dbReference type="Proteomes" id="UP000245657">
    <property type="component" value="Unassembled WGS sequence"/>
</dbReference>
<dbReference type="SUPFAM" id="SSF52172">
    <property type="entry name" value="CheY-like"/>
    <property type="match status" value="1"/>
</dbReference>
<evidence type="ECO:0000313" key="6">
    <source>
        <dbReference type="Proteomes" id="UP000245657"/>
    </source>
</evidence>
<dbReference type="InterPro" id="IPR003594">
    <property type="entry name" value="HATPase_dom"/>
</dbReference>
<dbReference type="RefSeq" id="WP_109968647.1">
    <property type="nucleotide sequence ID" value="NZ_CP176093.1"/>
</dbReference>
<evidence type="ECO:0000256" key="2">
    <source>
        <dbReference type="PROSITE-ProRule" id="PRU00169"/>
    </source>
</evidence>
<dbReference type="AlphaFoldDB" id="A0A2V2N6Q0"/>
<evidence type="ECO:0000256" key="1">
    <source>
        <dbReference type="ARBA" id="ARBA00022553"/>
    </source>
</evidence>
<reference evidence="5 6" key="1">
    <citation type="submission" date="2018-05" db="EMBL/GenBank/DDBJ databases">
        <title>Draft genome of Methanospirillum lacunae Ki8-1.</title>
        <authorList>
            <person name="Dueholm M.S."/>
            <person name="Nielsen P.H."/>
            <person name="Bakmann L.F."/>
            <person name="Otzen D.E."/>
        </authorList>
    </citation>
    <scope>NUCLEOTIDE SEQUENCE [LARGE SCALE GENOMIC DNA]</scope>
    <source>
        <strain evidence="5 6">Ki8-1</strain>
    </source>
</reference>
<dbReference type="SUPFAM" id="SSF55781">
    <property type="entry name" value="GAF domain-like"/>
    <property type="match status" value="1"/>
</dbReference>
<comment type="caution">
    <text evidence="5">The sequence shown here is derived from an EMBL/GenBank/DDBJ whole genome shotgun (WGS) entry which is preliminary data.</text>
</comment>
<dbReference type="SMART" id="SM00448">
    <property type="entry name" value="REC"/>
    <property type="match status" value="1"/>
</dbReference>
<dbReference type="InterPro" id="IPR005467">
    <property type="entry name" value="His_kinase_dom"/>
</dbReference>
<gene>
    <name evidence="5" type="ORF">DK846_09210</name>
</gene>
<dbReference type="GeneID" id="97547975"/>
<keyword evidence="6" id="KW-1185">Reference proteome</keyword>
<dbReference type="SMART" id="SM00387">
    <property type="entry name" value="HATPase_c"/>
    <property type="match status" value="1"/>
</dbReference>
<dbReference type="CDD" id="cd00075">
    <property type="entry name" value="HATPase"/>
    <property type="match status" value="1"/>
</dbReference>
<dbReference type="PANTHER" id="PTHR43547:SF2">
    <property type="entry name" value="HYBRID SIGNAL TRANSDUCTION HISTIDINE KINASE C"/>
    <property type="match status" value="1"/>
</dbReference>
<dbReference type="SUPFAM" id="SSF55874">
    <property type="entry name" value="ATPase domain of HSP90 chaperone/DNA topoisomerase II/histidine kinase"/>
    <property type="match status" value="1"/>
</dbReference>
<evidence type="ECO:0008006" key="7">
    <source>
        <dbReference type="Google" id="ProtNLM"/>
    </source>
</evidence>
<organism evidence="5 6">
    <name type="scientific">Methanospirillum lacunae</name>
    <dbReference type="NCBI Taxonomy" id="668570"/>
    <lineage>
        <taxon>Archaea</taxon>
        <taxon>Methanobacteriati</taxon>
        <taxon>Methanobacteriota</taxon>
        <taxon>Stenosarchaea group</taxon>
        <taxon>Methanomicrobia</taxon>
        <taxon>Methanomicrobiales</taxon>
        <taxon>Methanospirillaceae</taxon>
        <taxon>Methanospirillum</taxon>
    </lineage>
</organism>
<feature type="domain" description="Histidine kinase" evidence="3">
    <location>
        <begin position="427"/>
        <end position="523"/>
    </location>
</feature>
<protein>
    <recommendedName>
        <fullName evidence="7">Histidine kinase</fullName>
    </recommendedName>
</protein>
<dbReference type="PANTHER" id="PTHR43547">
    <property type="entry name" value="TWO-COMPONENT HISTIDINE KINASE"/>
    <property type="match status" value="1"/>
</dbReference>
<dbReference type="PROSITE" id="PS50110">
    <property type="entry name" value="RESPONSE_REGULATORY"/>
    <property type="match status" value="1"/>
</dbReference>
<dbReference type="OrthoDB" id="8127at2157"/>
<name>A0A2V2N6Q0_9EURY</name>
<evidence type="ECO:0000313" key="5">
    <source>
        <dbReference type="EMBL" id="PWR72158.1"/>
    </source>
</evidence>
<dbReference type="PROSITE" id="PS50109">
    <property type="entry name" value="HIS_KIN"/>
    <property type="match status" value="1"/>
</dbReference>
<evidence type="ECO:0000259" key="3">
    <source>
        <dbReference type="PROSITE" id="PS50109"/>
    </source>
</evidence>
<dbReference type="EMBL" id="QGMY01000007">
    <property type="protein sequence ID" value="PWR72158.1"/>
    <property type="molecule type" value="Genomic_DNA"/>
</dbReference>
<evidence type="ECO:0000259" key="4">
    <source>
        <dbReference type="PROSITE" id="PS50110"/>
    </source>
</evidence>
<feature type="modified residue" description="4-aspartylphosphate" evidence="2">
    <location>
        <position position="61"/>
    </location>
</feature>
<dbReference type="Gene3D" id="3.30.450.40">
    <property type="match status" value="1"/>
</dbReference>
<dbReference type="GO" id="GO:0000155">
    <property type="term" value="F:phosphorelay sensor kinase activity"/>
    <property type="evidence" value="ECO:0007669"/>
    <property type="project" value="TreeGrafter"/>
</dbReference>
<dbReference type="Pfam" id="PF02518">
    <property type="entry name" value="HATPase_c"/>
    <property type="match status" value="1"/>
</dbReference>
<dbReference type="Gene3D" id="3.30.565.10">
    <property type="entry name" value="Histidine kinase-like ATPase, C-terminal domain"/>
    <property type="match status" value="1"/>
</dbReference>
<dbReference type="Pfam" id="PF00072">
    <property type="entry name" value="Response_reg"/>
    <property type="match status" value="1"/>
</dbReference>
<dbReference type="InterPro" id="IPR029016">
    <property type="entry name" value="GAF-like_dom_sf"/>
</dbReference>
<proteinExistence type="predicted"/>
<dbReference type="CDD" id="cd00156">
    <property type="entry name" value="REC"/>
    <property type="match status" value="1"/>
</dbReference>
<dbReference type="InterPro" id="IPR011006">
    <property type="entry name" value="CheY-like_superfamily"/>
</dbReference>
<dbReference type="Gene3D" id="3.40.50.2300">
    <property type="match status" value="1"/>
</dbReference>
<feature type="domain" description="Response regulatory" evidence="4">
    <location>
        <begin position="11"/>
        <end position="126"/>
    </location>
</feature>
<accession>A0A2V2N6Q0</accession>
<sequence length="543" mass="60832">MRTFRQPGHIHILHLDDEPIILEITRMYLEKTGKISVDTTTSPQEAIKKLSSFRYDAVVSDYEMPVMDGIEFLKEIRDCGHDLPFILFTGRGREEVVIRAFNNGATFYLQKGGDPGSQFAELAKKVLHAAGQYRTKQKIHHLYQIFQALREVSGTLHGDEEIERKLQNVCRIISSGRGYHNVRVVIFDRDGGVRSVYHAGLESRINDLITYLKAGNRTSCTRRAIVQSLEPVICEPNQTCMECPLYPDHQGQYALTMRLEHAGEVYGVLSVTLSGDYASDPDELAMFSELCSEIAYAIHHYALEEEQTAMEALMGTSRKLHIINSITRHDIRNQLTIQMNSYELLLECAEANPEIRPYVAAIGSSINSIHEHLVFSDVYQKIGIQRPRWLSVGAIIEGITCSHEFGDLAILHSTGMVEVYTDVMFGKIISNLIENAIMHGKRVTTVRISFMEEINGGVLVVEDDGVGVPDDLKEKIFERGFGSNTGLGLYYTREILGITGMGIAETGQNLKGARFEIHIPKKGYRIKNGHDVSGRISLPVSEG</sequence>
<dbReference type="InterPro" id="IPR001789">
    <property type="entry name" value="Sig_transdc_resp-reg_receiver"/>
</dbReference>
<keyword evidence="1 2" id="KW-0597">Phosphoprotein</keyword>